<keyword evidence="2" id="KW-1133">Transmembrane helix</keyword>
<feature type="region of interest" description="Disordered" evidence="1">
    <location>
        <begin position="265"/>
        <end position="288"/>
    </location>
</feature>
<protein>
    <submittedName>
        <fullName evidence="3">Uncharacterized protein</fullName>
    </submittedName>
</protein>
<feature type="transmembrane region" description="Helical" evidence="2">
    <location>
        <begin position="117"/>
        <end position="137"/>
    </location>
</feature>
<accession>A0A6C0JQ34</accession>
<evidence type="ECO:0000256" key="2">
    <source>
        <dbReference type="SAM" id="Phobius"/>
    </source>
</evidence>
<proteinExistence type="predicted"/>
<feature type="transmembrane region" description="Helical" evidence="2">
    <location>
        <begin position="89"/>
        <end position="111"/>
    </location>
</feature>
<sequence>MLYTDPSSGKKYARTDPSSMLTLTKYPGSDPAPTANNSVIMEITDNQYDSVSWNHNIEQNVKEIGEKSKGYKIMHIQEARKISQLYRRLMYAGIALGPLAGLLSGIGSMLYPSSAPAGFPIAGTCIAFISGIVVAITKYGKFEEKSSHHKIAASKYTGLESNVRRQLVLCRSDRVNAGQYLEYVGSNFDDLFLASPLVAKGIYDNYVIVAKKNGIVVPDEYGITIRVDEMYQENKLNELKNVSVINVNKSSKSVLEEEKVELKIEEPGKPLNSKTPSPESTQRRNIGEETFKGNKEIKRTGTLAHFPELNKYSDGRMEYEMQRMMGLK</sequence>
<dbReference type="AlphaFoldDB" id="A0A6C0JQ34"/>
<reference evidence="3" key="1">
    <citation type="journal article" date="2020" name="Nature">
        <title>Giant virus diversity and host interactions through global metagenomics.</title>
        <authorList>
            <person name="Schulz F."/>
            <person name="Roux S."/>
            <person name="Paez-Espino D."/>
            <person name="Jungbluth S."/>
            <person name="Walsh D.A."/>
            <person name="Denef V.J."/>
            <person name="McMahon K.D."/>
            <person name="Konstantinidis K.T."/>
            <person name="Eloe-Fadrosh E.A."/>
            <person name="Kyrpides N.C."/>
            <person name="Woyke T."/>
        </authorList>
    </citation>
    <scope>NUCLEOTIDE SEQUENCE</scope>
    <source>
        <strain evidence="3">GVMAG-S-1038524-41</strain>
    </source>
</reference>
<dbReference type="EMBL" id="MN740669">
    <property type="protein sequence ID" value="QHU06916.1"/>
    <property type="molecule type" value="Genomic_DNA"/>
</dbReference>
<evidence type="ECO:0000256" key="1">
    <source>
        <dbReference type="SAM" id="MobiDB-lite"/>
    </source>
</evidence>
<keyword evidence="2" id="KW-0812">Transmembrane</keyword>
<evidence type="ECO:0000313" key="3">
    <source>
        <dbReference type="EMBL" id="QHU06916.1"/>
    </source>
</evidence>
<organism evidence="3">
    <name type="scientific">viral metagenome</name>
    <dbReference type="NCBI Taxonomy" id="1070528"/>
    <lineage>
        <taxon>unclassified sequences</taxon>
        <taxon>metagenomes</taxon>
        <taxon>organismal metagenomes</taxon>
    </lineage>
</organism>
<keyword evidence="2" id="KW-0472">Membrane</keyword>
<name>A0A6C0JQ34_9ZZZZ</name>